<feature type="region of interest" description="Disordered" evidence="1">
    <location>
        <begin position="248"/>
        <end position="272"/>
    </location>
</feature>
<evidence type="ECO:0000313" key="2">
    <source>
        <dbReference type="EMBL" id="CAK4034056.1"/>
    </source>
</evidence>
<dbReference type="EMBL" id="CAVMBE010000102">
    <property type="protein sequence ID" value="CAK4034056.1"/>
    <property type="molecule type" value="Genomic_DNA"/>
</dbReference>
<gene>
    <name evidence="2" type="ORF">LECACI_7A009214</name>
</gene>
<dbReference type="AlphaFoldDB" id="A0AAI9EDI8"/>
<evidence type="ECO:0000313" key="3">
    <source>
        <dbReference type="Proteomes" id="UP001296104"/>
    </source>
</evidence>
<keyword evidence="3" id="KW-1185">Reference proteome</keyword>
<accession>A0AAI9EDI8</accession>
<comment type="caution">
    <text evidence="2">The sequence shown here is derived from an EMBL/GenBank/DDBJ whole genome shotgun (WGS) entry which is preliminary data.</text>
</comment>
<name>A0AAI9EDI8_9PEZI</name>
<organism evidence="2 3">
    <name type="scientific">Lecanosticta acicola</name>
    <dbReference type="NCBI Taxonomy" id="111012"/>
    <lineage>
        <taxon>Eukaryota</taxon>
        <taxon>Fungi</taxon>
        <taxon>Dikarya</taxon>
        <taxon>Ascomycota</taxon>
        <taxon>Pezizomycotina</taxon>
        <taxon>Dothideomycetes</taxon>
        <taxon>Dothideomycetidae</taxon>
        <taxon>Mycosphaerellales</taxon>
        <taxon>Mycosphaerellaceae</taxon>
        <taxon>Lecanosticta</taxon>
    </lineage>
</organism>
<dbReference type="Proteomes" id="UP001296104">
    <property type="component" value="Unassembled WGS sequence"/>
</dbReference>
<sequence>MTADPPASTPMVEHPWDPYGHAILVHVGQGAHETLFKVEASAMRYYSGYFKMVTSEPSFTGILRLPGESPEIFAMAYQYLTLRTFFPHSAPTQSFDRLIDLYAFGVRRNMPLIQNTAADLFATKIKQEKVLPDRWAIEYLWEQTSPGALLRQEFVVLVREMWLSDRGSYQHSVWNELVGGKSEDPERLCWVAEEFVRAGLSVRVSAKTTRRLQACEWHVHEKGEYCEGSEEARLWHGGPIGRVEEQLRVRKRSRSRSRSPEEMDLGGSFRSG</sequence>
<protein>
    <recommendedName>
        <fullName evidence="4">BTB domain-containing protein</fullName>
    </recommendedName>
</protein>
<evidence type="ECO:0008006" key="4">
    <source>
        <dbReference type="Google" id="ProtNLM"/>
    </source>
</evidence>
<evidence type="ECO:0000256" key="1">
    <source>
        <dbReference type="SAM" id="MobiDB-lite"/>
    </source>
</evidence>
<reference evidence="2" key="1">
    <citation type="submission" date="2023-11" db="EMBL/GenBank/DDBJ databases">
        <authorList>
            <person name="Alioto T."/>
            <person name="Alioto T."/>
            <person name="Gomez Garrido J."/>
        </authorList>
    </citation>
    <scope>NUCLEOTIDE SEQUENCE</scope>
</reference>
<proteinExistence type="predicted"/>